<dbReference type="Proteomes" id="UP000289856">
    <property type="component" value="Chromosome"/>
</dbReference>
<organism evidence="1 2">
    <name type="scientific">Cohnella abietis</name>
    <dbReference type="NCBI Taxonomy" id="2507935"/>
    <lineage>
        <taxon>Bacteria</taxon>
        <taxon>Bacillati</taxon>
        <taxon>Bacillota</taxon>
        <taxon>Bacilli</taxon>
        <taxon>Bacillales</taxon>
        <taxon>Paenibacillaceae</taxon>
        <taxon>Cohnella</taxon>
    </lineage>
</organism>
<evidence type="ECO:0008006" key="3">
    <source>
        <dbReference type="Google" id="ProtNLM"/>
    </source>
</evidence>
<dbReference type="RefSeq" id="WP_130607535.1">
    <property type="nucleotide sequence ID" value="NZ_AP019400.1"/>
</dbReference>
<dbReference type="KEGG" id="cohn:KCTCHS21_21650"/>
<dbReference type="OrthoDB" id="2253662at2"/>
<gene>
    <name evidence="1" type="ORF">KCTCHS21_21650</name>
</gene>
<name>A0A3T1D3S0_9BACL</name>
<dbReference type="EMBL" id="AP019400">
    <property type="protein sequence ID" value="BBI32766.1"/>
    <property type="molecule type" value="Genomic_DNA"/>
</dbReference>
<evidence type="ECO:0000313" key="2">
    <source>
        <dbReference type="Proteomes" id="UP000289856"/>
    </source>
</evidence>
<dbReference type="AlphaFoldDB" id="A0A3T1D3S0"/>
<accession>A0A3T1D3S0</accession>
<evidence type="ECO:0000313" key="1">
    <source>
        <dbReference type="EMBL" id="BBI32766.1"/>
    </source>
</evidence>
<reference evidence="1 2" key="1">
    <citation type="submission" date="2019-01" db="EMBL/GenBank/DDBJ databases">
        <title>Complete genome sequence of Cohnella hallensis HS21 isolated from Korean fir (Abies koreana) rhizospheric soil.</title>
        <authorList>
            <person name="Jiang L."/>
            <person name="Kang S.W."/>
            <person name="Kim S."/>
            <person name="Jung J."/>
            <person name="Kim C.Y."/>
            <person name="Kim D.H."/>
            <person name="Kim S.W."/>
            <person name="Lee J."/>
        </authorList>
    </citation>
    <scope>NUCLEOTIDE SEQUENCE [LARGE SCALE GENOMIC DNA]</scope>
    <source>
        <strain evidence="1 2">HS21</strain>
    </source>
</reference>
<sequence>MKLSFRIIPARFTKDTQFNELLAFLLEHREAVGEISLFTEYWHHGYYPLEQFEPFCEVVTKRIATLRENGFSNVGVNMLCTLGHFDEACNWLPSLPYQAATDHNGIESKSCFCPNSPQFMEYIKRKYELLAQTKPDFIWVDDDVRMHSHGVEYTCFCPICIDKFNHTNGTNIDRQLLVEQLNQPDGAHYREQWIEQNTTVVEQLLEHIAASVHRVDDQIELGFMTVSQVYASYSGPDYERWLRALKATKARPGGGFYDDREPLSLIQKILETSRQTVSFPREIRDLQYEFENFPFQRLSKSIHFGLLECTAALATGLNGIAFDLLKQEEGTLEDYHDWMIGIQKMKPMWSAMAENAGDYVGRGLYPAFSAQFDAKRKVQQEGNWFKPDNGDVLKVYSLSELGIPLSMDANHACGTILTGKMAEGFTTEELRSMLAGGLLIDGRSLQVLWERGLGHLCGVSIRETYDNGVYEQFTDEGFNGRHSGERRDARIAFWKDLAYVVEPLNPEVRIISRLLNFVGEDLGPTFTLFENELGGRVAVHGYAPWKHIHSGVKREQLMKVCDWLTKGILPVIIRKLGKVVPLIQSTPDGSGYSLMLINATMDPTGEFDVEVRTSHTHWSRLAEDGVYTPLTNGRVKNEKDVTIITVDSIGPWEYIILSTQMESERL</sequence>
<proteinExistence type="predicted"/>
<keyword evidence="2" id="KW-1185">Reference proteome</keyword>
<protein>
    <recommendedName>
        <fullName evidence="3">Beta-galactosidase trimerisation domain-containing protein</fullName>
    </recommendedName>
</protein>